<dbReference type="AlphaFoldDB" id="A0A844C8P9"/>
<dbReference type="PROSITE" id="PS51217">
    <property type="entry name" value="UVRD_HELICASE_CTER"/>
    <property type="match status" value="1"/>
</dbReference>
<comment type="caution">
    <text evidence="14">The sequence shown here is derived from an EMBL/GenBank/DDBJ whole genome shotgun (WGS) entry which is preliminary data.</text>
</comment>
<keyword evidence="7" id="KW-0413">Isomerase</keyword>
<keyword evidence="2 11" id="KW-0547">Nucleotide-binding</keyword>
<proteinExistence type="inferred from homology"/>
<accession>A0A844C8P9</accession>
<organism evidence="14 15">
    <name type="scientific">Fundicoccus ignavus</name>
    <dbReference type="NCBI Taxonomy" id="2664442"/>
    <lineage>
        <taxon>Bacteria</taxon>
        <taxon>Bacillati</taxon>
        <taxon>Bacillota</taxon>
        <taxon>Bacilli</taxon>
        <taxon>Lactobacillales</taxon>
        <taxon>Aerococcaceae</taxon>
        <taxon>Fundicoccus</taxon>
    </lineage>
</organism>
<keyword evidence="4 11" id="KW-0347">Helicase</keyword>
<evidence type="ECO:0000259" key="13">
    <source>
        <dbReference type="PROSITE" id="PS51217"/>
    </source>
</evidence>
<dbReference type="PANTHER" id="PTHR11070:SF2">
    <property type="entry name" value="ATP-DEPENDENT DNA HELICASE SRS2"/>
    <property type="match status" value="1"/>
</dbReference>
<dbReference type="Gene3D" id="3.40.50.300">
    <property type="entry name" value="P-loop containing nucleotide triphosphate hydrolases"/>
    <property type="match status" value="2"/>
</dbReference>
<dbReference type="EC" id="5.6.2.4" evidence="9"/>
<dbReference type="Pfam" id="PF00580">
    <property type="entry name" value="UvrD-helicase"/>
    <property type="match status" value="1"/>
</dbReference>
<dbReference type="GO" id="GO:0016787">
    <property type="term" value="F:hydrolase activity"/>
    <property type="evidence" value="ECO:0007669"/>
    <property type="project" value="UniProtKB-UniRule"/>
</dbReference>
<comment type="similarity">
    <text evidence="1">Belongs to the helicase family. UvrD subfamily.</text>
</comment>
<keyword evidence="3 11" id="KW-0378">Hydrolase</keyword>
<dbReference type="EMBL" id="WJQT01000010">
    <property type="protein sequence ID" value="MRJ47466.1"/>
    <property type="molecule type" value="Genomic_DNA"/>
</dbReference>
<keyword evidence="5 11" id="KW-0067">ATP-binding</keyword>
<feature type="binding site" evidence="11">
    <location>
        <begin position="23"/>
        <end position="30"/>
    </location>
    <ligand>
        <name>ATP</name>
        <dbReference type="ChEBI" id="CHEBI:30616"/>
    </ligand>
</feature>
<evidence type="ECO:0000313" key="14">
    <source>
        <dbReference type="EMBL" id="MRJ47466.1"/>
    </source>
</evidence>
<protein>
    <recommendedName>
        <fullName evidence="9">DNA 3'-5' helicase</fullName>
        <ecNumber evidence="9">5.6.2.4</ecNumber>
    </recommendedName>
</protein>
<dbReference type="Pfam" id="PF13361">
    <property type="entry name" value="UvrD_C"/>
    <property type="match status" value="1"/>
</dbReference>
<dbReference type="GO" id="GO:0005524">
    <property type="term" value="F:ATP binding"/>
    <property type="evidence" value="ECO:0007669"/>
    <property type="project" value="UniProtKB-UniRule"/>
</dbReference>
<dbReference type="SUPFAM" id="SSF52540">
    <property type="entry name" value="P-loop containing nucleoside triphosphate hydrolases"/>
    <property type="match status" value="1"/>
</dbReference>
<dbReference type="Gene3D" id="1.10.10.160">
    <property type="match status" value="1"/>
</dbReference>
<feature type="domain" description="UvrD-like helicase ATP-binding" evidence="12">
    <location>
        <begin position="2"/>
        <end position="276"/>
    </location>
</feature>
<evidence type="ECO:0000256" key="7">
    <source>
        <dbReference type="ARBA" id="ARBA00023235"/>
    </source>
</evidence>
<evidence type="ECO:0000256" key="4">
    <source>
        <dbReference type="ARBA" id="ARBA00022806"/>
    </source>
</evidence>
<keyword evidence="6" id="KW-0238">DNA-binding</keyword>
<dbReference type="CDD" id="cd17932">
    <property type="entry name" value="DEXQc_UvrD"/>
    <property type="match status" value="1"/>
</dbReference>
<dbReference type="InterPro" id="IPR013986">
    <property type="entry name" value="DExx_box_DNA_helicase_dom_sf"/>
</dbReference>
<dbReference type="RefSeq" id="WP_153832543.1">
    <property type="nucleotide sequence ID" value="NZ_WJQT01000010.1"/>
</dbReference>
<evidence type="ECO:0000256" key="3">
    <source>
        <dbReference type="ARBA" id="ARBA00022801"/>
    </source>
</evidence>
<evidence type="ECO:0000256" key="5">
    <source>
        <dbReference type="ARBA" id="ARBA00022840"/>
    </source>
</evidence>
<evidence type="ECO:0000259" key="12">
    <source>
        <dbReference type="PROSITE" id="PS51198"/>
    </source>
</evidence>
<name>A0A844C8P9_9LACT</name>
<dbReference type="InterPro" id="IPR014016">
    <property type="entry name" value="UvrD-like_ATP-bd"/>
</dbReference>
<sequence length="602" mass="69666">MIELSEKQQEIVDYIDGPLLVTAGPGSGKTRVLTEKIVSILNKRKGRVLALTFSNKAAEEINERIEDHVEDISRVKISTIHSFCLEILKDNSHTIGLPSNMSIIESSNDQKIILLEALTNIGVKLSDSKELANILGKISDYKSKFKTPQSLVNEEDTEFISIYDSYNKLMNQNRLLDFDDILFYSYKILSENNKVSKNISRLYKYFLVDEAQDLNDTQYKIIKKMLANGHNNIMFVGDEAQSIYGFNGSNSLIMTKFFVEDFSPKIFKLTENYRSAKRIIEAAQRLKPTSESTSKYPIEGVFEVKSFQDEKDEGDWIVEMIEDLINQDKEYPSEIAVIGRNRYLFENVKTYLNDKDIDYNEGMSGLKLECETEEMRLFNLGIKIISNPYDEFHYAEINELLNRKGDPFYNRYDEEIINNPVNNNPNISSQFFSLIIYAWKEIFKDDKKYGRVLDNLYNSILTLEFEENLKYLIINDIEFLKKQWTKYCAETSIDNRSLNMFKNFIALGKSKETSLEGVSLITVHGSKGLEFNNVFIIGVTKGTFPDYRAKTEEQLTEEKNNMFVAITRAKRRCYITYPLEKMMPWGSSKKQLPSQFITLLTQ</sequence>
<reference evidence="14 15" key="1">
    <citation type="submission" date="2019-11" db="EMBL/GenBank/DDBJ databases">
        <title>Characterisation of Fundicoccus ignavus gen. nov. sp. nov., a novel genus of the family Aerococcaceae from bulk tank milk.</title>
        <authorList>
            <person name="Siebert A."/>
            <person name="Huptas C."/>
            <person name="Wenning M."/>
            <person name="Scherer S."/>
            <person name="Doll E.V."/>
        </authorList>
    </citation>
    <scope>NUCLEOTIDE SEQUENCE [LARGE SCALE GENOMIC DNA]</scope>
    <source>
        <strain evidence="14 15">DSM 109652</strain>
    </source>
</reference>
<dbReference type="GO" id="GO:0000725">
    <property type="term" value="P:recombinational repair"/>
    <property type="evidence" value="ECO:0007669"/>
    <property type="project" value="TreeGrafter"/>
</dbReference>
<dbReference type="InterPro" id="IPR027417">
    <property type="entry name" value="P-loop_NTPase"/>
</dbReference>
<dbReference type="InterPro" id="IPR014017">
    <property type="entry name" value="DNA_helicase_UvrD-like_C"/>
</dbReference>
<evidence type="ECO:0000256" key="9">
    <source>
        <dbReference type="ARBA" id="ARBA00034808"/>
    </source>
</evidence>
<evidence type="ECO:0000256" key="11">
    <source>
        <dbReference type="PROSITE-ProRule" id="PRU00560"/>
    </source>
</evidence>
<evidence type="ECO:0000313" key="15">
    <source>
        <dbReference type="Proteomes" id="UP000440066"/>
    </source>
</evidence>
<dbReference type="PROSITE" id="PS51198">
    <property type="entry name" value="UVRD_HELICASE_ATP_BIND"/>
    <property type="match status" value="1"/>
</dbReference>
<feature type="domain" description="UvrD-like helicase C-terminal" evidence="13">
    <location>
        <begin position="270"/>
        <end position="528"/>
    </location>
</feature>
<dbReference type="Proteomes" id="UP000440066">
    <property type="component" value="Unassembled WGS sequence"/>
</dbReference>
<dbReference type="InterPro" id="IPR000212">
    <property type="entry name" value="DNA_helicase_UvrD/REP"/>
</dbReference>
<gene>
    <name evidence="14" type="ORF">GF867_07800</name>
</gene>
<dbReference type="GO" id="GO:0043138">
    <property type="term" value="F:3'-5' DNA helicase activity"/>
    <property type="evidence" value="ECO:0007669"/>
    <property type="project" value="UniProtKB-EC"/>
</dbReference>
<evidence type="ECO:0000256" key="10">
    <source>
        <dbReference type="ARBA" id="ARBA00048988"/>
    </source>
</evidence>
<comment type="catalytic activity">
    <reaction evidence="8">
        <text>Couples ATP hydrolysis with the unwinding of duplex DNA by translocating in the 3'-5' direction.</text>
        <dbReference type="EC" id="5.6.2.4"/>
    </reaction>
</comment>
<evidence type="ECO:0000256" key="6">
    <source>
        <dbReference type="ARBA" id="ARBA00023125"/>
    </source>
</evidence>
<evidence type="ECO:0000256" key="8">
    <source>
        <dbReference type="ARBA" id="ARBA00034617"/>
    </source>
</evidence>
<dbReference type="Gene3D" id="1.10.486.10">
    <property type="entry name" value="PCRA, domain 4"/>
    <property type="match status" value="1"/>
</dbReference>
<comment type="catalytic activity">
    <reaction evidence="10">
        <text>ATP + H2O = ADP + phosphate + H(+)</text>
        <dbReference type="Rhea" id="RHEA:13065"/>
        <dbReference type="ChEBI" id="CHEBI:15377"/>
        <dbReference type="ChEBI" id="CHEBI:15378"/>
        <dbReference type="ChEBI" id="CHEBI:30616"/>
        <dbReference type="ChEBI" id="CHEBI:43474"/>
        <dbReference type="ChEBI" id="CHEBI:456216"/>
        <dbReference type="EC" id="5.6.2.4"/>
    </reaction>
</comment>
<dbReference type="GO" id="GO:0003677">
    <property type="term" value="F:DNA binding"/>
    <property type="evidence" value="ECO:0007669"/>
    <property type="project" value="UniProtKB-KW"/>
</dbReference>
<evidence type="ECO:0000256" key="2">
    <source>
        <dbReference type="ARBA" id="ARBA00022741"/>
    </source>
</evidence>
<evidence type="ECO:0000256" key="1">
    <source>
        <dbReference type="ARBA" id="ARBA00009922"/>
    </source>
</evidence>
<dbReference type="PANTHER" id="PTHR11070">
    <property type="entry name" value="UVRD / RECB / PCRA DNA HELICASE FAMILY MEMBER"/>
    <property type="match status" value="1"/>
</dbReference>